<gene>
    <name evidence="1" type="ORF">SAMN05443428_13527</name>
</gene>
<dbReference type="NCBIfam" id="TIGR01538">
    <property type="entry name" value="portal_SPP1"/>
    <property type="match status" value="1"/>
</dbReference>
<name>A0A1T4YDQ0_9CLOT</name>
<dbReference type="AlphaFoldDB" id="A0A1T4YDQ0"/>
<dbReference type="EMBL" id="FUYH01000035">
    <property type="protein sequence ID" value="SKA99385.1"/>
    <property type="molecule type" value="Genomic_DNA"/>
</dbReference>
<organism evidence="1 2">
    <name type="scientific">Caloramator quimbayensis</name>
    <dbReference type="NCBI Taxonomy" id="1147123"/>
    <lineage>
        <taxon>Bacteria</taxon>
        <taxon>Bacillati</taxon>
        <taxon>Bacillota</taxon>
        <taxon>Clostridia</taxon>
        <taxon>Eubacteriales</taxon>
        <taxon>Clostridiaceae</taxon>
        <taxon>Caloramator</taxon>
    </lineage>
</organism>
<dbReference type="RefSeq" id="WP_078697707.1">
    <property type="nucleotide sequence ID" value="NZ_FUYH01000035.1"/>
</dbReference>
<sequence length="429" mass="49115">MTLEELITKCISDYYLKLPKYQNMFDYYRGQSDAIKNYKMITDRANNKISCNFIKKFIKEETSYILGNKITYISKSGNEDIIQAIQDNIAHWSEKHNQNLCKNVLVYGKAYELYYVDADGLFSARILTPLNSYALLDDFGNVQLFLHFYKLQFDDIQYLDVYHDSVIEHYKSTGGYPTTLIGRDSHIFGQVPVSCCTIAEEEEYDTLWNDIKGLQDAYETNLSDISNEITDFRNAYLKIIGATLEGDDDLKKMKQLGIMQVPKDGEVEWLIKNINDSFIQNTLSTLEDKMYQLSCHINANEKLVSNTSSLALRTRLIALENKCKLNADSITDCIKVRLKFLFKYLKIKSNVDYDFRDIKCKYTPMIPSDDVVMAQIISQLNGKLSTETGLAQLSFVDNVQEELKKLRAEQEANSIGASLLEQSGGGLNE</sequence>
<proteinExistence type="predicted"/>
<dbReference type="Proteomes" id="UP000190105">
    <property type="component" value="Unassembled WGS sequence"/>
</dbReference>
<keyword evidence="2" id="KW-1185">Reference proteome</keyword>
<dbReference type="OrthoDB" id="3189403at2"/>
<evidence type="ECO:0000313" key="1">
    <source>
        <dbReference type="EMBL" id="SKA99385.1"/>
    </source>
</evidence>
<evidence type="ECO:0000313" key="2">
    <source>
        <dbReference type="Proteomes" id="UP000190105"/>
    </source>
</evidence>
<accession>A0A1T4YDQ0</accession>
<dbReference type="Pfam" id="PF05133">
    <property type="entry name" value="SPP1_portal"/>
    <property type="match status" value="1"/>
</dbReference>
<protein>
    <submittedName>
        <fullName evidence="1">Phage portal protein, SPP1 family</fullName>
    </submittedName>
</protein>
<dbReference type="STRING" id="1147123.SAMN05443428_13527"/>
<dbReference type="InterPro" id="IPR021145">
    <property type="entry name" value="Portal_protein_SPP1_Gp6-like"/>
</dbReference>
<dbReference type="InterPro" id="IPR006428">
    <property type="entry name" value="Portal_SPP1-type"/>
</dbReference>
<reference evidence="2" key="1">
    <citation type="submission" date="2017-02" db="EMBL/GenBank/DDBJ databases">
        <authorList>
            <person name="Varghese N."/>
            <person name="Submissions S."/>
        </authorList>
    </citation>
    <scope>NUCLEOTIDE SEQUENCE [LARGE SCALE GENOMIC DNA]</scope>
    <source>
        <strain evidence="2">USBA 833</strain>
    </source>
</reference>